<proteinExistence type="inferred from homology"/>
<evidence type="ECO:0000256" key="5">
    <source>
        <dbReference type="ARBA" id="ARBA00022723"/>
    </source>
</evidence>
<keyword evidence="4" id="KW-0597">Phosphoprotein</keyword>
<evidence type="ECO:0000256" key="1">
    <source>
        <dbReference type="ARBA" id="ARBA00001947"/>
    </source>
</evidence>
<dbReference type="SMART" id="SM00829">
    <property type="entry name" value="PKS_ER"/>
    <property type="match status" value="1"/>
</dbReference>
<evidence type="ECO:0000256" key="11">
    <source>
        <dbReference type="RuleBase" id="RU361277"/>
    </source>
</evidence>
<dbReference type="Gene3D" id="3.40.50.720">
    <property type="entry name" value="NAD(P)-binding Rossmann-like Domain"/>
    <property type="match status" value="1"/>
</dbReference>
<dbReference type="AlphaFoldDB" id="A0A367LRW2"/>
<dbReference type="GO" id="GO:0006066">
    <property type="term" value="P:alcohol metabolic process"/>
    <property type="evidence" value="ECO:0007669"/>
    <property type="project" value="UniProtKB-ARBA"/>
</dbReference>
<comment type="similarity">
    <text evidence="2 11">Belongs to the zinc-containing alcohol dehydrogenase family.</text>
</comment>
<keyword evidence="8" id="KW-0560">Oxidoreductase</keyword>
<feature type="domain" description="Enoyl reductase (ER)" evidence="12">
    <location>
        <begin position="18"/>
        <end position="355"/>
    </location>
</feature>
<dbReference type="GO" id="GO:0008270">
    <property type="term" value="F:zinc ion binding"/>
    <property type="evidence" value="ECO:0007669"/>
    <property type="project" value="InterPro"/>
</dbReference>
<dbReference type="Pfam" id="PF08240">
    <property type="entry name" value="ADH_N"/>
    <property type="match status" value="1"/>
</dbReference>
<dbReference type="PROSITE" id="PS00059">
    <property type="entry name" value="ADH_ZINC"/>
    <property type="match status" value="1"/>
</dbReference>
<accession>A0A367LRW2</accession>
<keyword evidence="5 11" id="KW-0479">Metal-binding</keyword>
<dbReference type="Gene3D" id="3.90.180.10">
    <property type="entry name" value="Medium-chain alcohol dehydrogenases, catalytic domain"/>
    <property type="match status" value="1"/>
</dbReference>
<comment type="catalytic activity">
    <reaction evidence="10">
        <text>a primary alcohol + NADP(+) = an aldehyde + NADPH + H(+)</text>
        <dbReference type="Rhea" id="RHEA:15937"/>
        <dbReference type="ChEBI" id="CHEBI:15378"/>
        <dbReference type="ChEBI" id="CHEBI:15734"/>
        <dbReference type="ChEBI" id="CHEBI:17478"/>
        <dbReference type="ChEBI" id="CHEBI:57783"/>
        <dbReference type="ChEBI" id="CHEBI:58349"/>
        <dbReference type="EC" id="1.1.1.2"/>
    </reaction>
    <physiologicalReaction direction="left-to-right" evidence="10">
        <dbReference type="Rhea" id="RHEA:15938"/>
    </physiologicalReaction>
    <physiologicalReaction direction="right-to-left" evidence="10">
        <dbReference type="Rhea" id="RHEA:15939"/>
    </physiologicalReaction>
</comment>
<sequence>MAANDYKFEGWVGHDASSADGKMVWQEYEPKGWDETDIDIKITHSGVCGTDIHILRSSWKQSPYPVVVGHEIVGRAVRVGSQAKGNIQVGDLVGVGAQSDSCLGRKGHCDACSDSRENYCEGTVMTYGSKFINGDKSYGGYGLYHRCPSHFVIKIPDGLSPELAAPMLCAGVTVYSPLKQFGAGPGKRVAVVGVGGLGHFAVLFAKAMGVDEVVGISRRNAKREEAMTLGCDGYIATLDDEDWASKNTRRFDLIINTIDAKDMPMDSYLGLLKVDGSMVQVGIPDGPVSLRVNAIATCRRRLAGSFIGSPSEIREMFQLAADKKVKPWVETRSMKDANQTIVDMEAGKARFRYVMANEE</sequence>
<dbReference type="STRING" id="1330021.A0A367LRW2"/>
<dbReference type="EMBL" id="LKCN02000001">
    <property type="protein sequence ID" value="RCI16972.1"/>
    <property type="molecule type" value="Genomic_DNA"/>
</dbReference>
<evidence type="ECO:0000256" key="2">
    <source>
        <dbReference type="ARBA" id="ARBA00008072"/>
    </source>
</evidence>
<keyword evidence="14" id="KW-1185">Reference proteome</keyword>
<evidence type="ECO:0000256" key="6">
    <source>
        <dbReference type="ARBA" id="ARBA00022833"/>
    </source>
</evidence>
<evidence type="ECO:0000313" key="14">
    <source>
        <dbReference type="Proteomes" id="UP000253664"/>
    </source>
</evidence>
<dbReference type="Pfam" id="PF00107">
    <property type="entry name" value="ADH_zinc_N"/>
    <property type="match status" value="1"/>
</dbReference>
<keyword evidence="6 11" id="KW-0862">Zinc</keyword>
<dbReference type="GO" id="GO:0008106">
    <property type="term" value="F:alcohol dehydrogenase (NADP+) activity"/>
    <property type="evidence" value="ECO:0007669"/>
    <property type="project" value="UniProtKB-EC"/>
</dbReference>
<dbReference type="InterPro" id="IPR013154">
    <property type="entry name" value="ADH-like_N"/>
</dbReference>
<protein>
    <recommendedName>
        <fullName evidence="9">alcohol dehydrogenase (NADP(+))</fullName>
        <ecNumber evidence="9">1.1.1.2</ecNumber>
    </recommendedName>
</protein>
<dbReference type="EC" id="1.1.1.2" evidence="9"/>
<evidence type="ECO:0000256" key="3">
    <source>
        <dbReference type="ARBA" id="ARBA00011738"/>
    </source>
</evidence>
<name>A0A367LRW2_9HYPO</name>
<dbReference type="PANTHER" id="PTHR42683">
    <property type="entry name" value="ALDEHYDE REDUCTASE"/>
    <property type="match status" value="1"/>
</dbReference>
<evidence type="ECO:0000256" key="9">
    <source>
        <dbReference type="ARBA" id="ARBA00024074"/>
    </source>
</evidence>
<evidence type="ECO:0000256" key="7">
    <source>
        <dbReference type="ARBA" id="ARBA00022857"/>
    </source>
</evidence>
<dbReference type="InterPro" id="IPR011032">
    <property type="entry name" value="GroES-like_sf"/>
</dbReference>
<dbReference type="InterPro" id="IPR013149">
    <property type="entry name" value="ADH-like_C"/>
</dbReference>
<dbReference type="FunFam" id="3.40.50.720:FF:000158">
    <property type="entry name" value="Zinc-binding alcohol dehydrogenase"/>
    <property type="match status" value="1"/>
</dbReference>
<evidence type="ECO:0000256" key="8">
    <source>
        <dbReference type="ARBA" id="ARBA00023002"/>
    </source>
</evidence>
<dbReference type="OrthoDB" id="1879366at2759"/>
<evidence type="ECO:0000313" key="13">
    <source>
        <dbReference type="EMBL" id="RCI16972.1"/>
    </source>
</evidence>
<evidence type="ECO:0000259" key="12">
    <source>
        <dbReference type="SMART" id="SM00829"/>
    </source>
</evidence>
<dbReference type="InterPro" id="IPR020843">
    <property type="entry name" value="ER"/>
</dbReference>
<dbReference type="SUPFAM" id="SSF50129">
    <property type="entry name" value="GroES-like"/>
    <property type="match status" value="1"/>
</dbReference>
<dbReference type="SUPFAM" id="SSF51735">
    <property type="entry name" value="NAD(P)-binding Rossmann-fold domains"/>
    <property type="match status" value="1"/>
</dbReference>
<keyword evidence="7" id="KW-0521">NADP</keyword>
<evidence type="ECO:0000256" key="10">
    <source>
        <dbReference type="ARBA" id="ARBA00050997"/>
    </source>
</evidence>
<dbReference type="InterPro" id="IPR036291">
    <property type="entry name" value="NAD(P)-bd_dom_sf"/>
</dbReference>
<dbReference type="Proteomes" id="UP000253664">
    <property type="component" value="Unassembled WGS sequence"/>
</dbReference>
<organism evidence="13 14">
    <name type="scientific">Ophiocordyceps polyrhachis-furcata BCC 54312</name>
    <dbReference type="NCBI Taxonomy" id="1330021"/>
    <lineage>
        <taxon>Eukaryota</taxon>
        <taxon>Fungi</taxon>
        <taxon>Dikarya</taxon>
        <taxon>Ascomycota</taxon>
        <taxon>Pezizomycotina</taxon>
        <taxon>Sordariomycetes</taxon>
        <taxon>Hypocreomycetidae</taxon>
        <taxon>Hypocreales</taxon>
        <taxon>Ophiocordycipitaceae</taxon>
        <taxon>Ophiocordyceps</taxon>
    </lineage>
</organism>
<comment type="subunit">
    <text evidence="3">Homodimer.</text>
</comment>
<comment type="cofactor">
    <cofactor evidence="1 11">
        <name>Zn(2+)</name>
        <dbReference type="ChEBI" id="CHEBI:29105"/>
    </cofactor>
</comment>
<dbReference type="InterPro" id="IPR047109">
    <property type="entry name" value="CAD-like"/>
</dbReference>
<reference evidence="13 14" key="1">
    <citation type="journal article" date="2015" name="BMC Genomics">
        <title>Insights from the genome of Ophiocordyceps polyrhachis-furcata to pathogenicity and host specificity in insect fungi.</title>
        <authorList>
            <person name="Wichadakul D."/>
            <person name="Kobmoo N."/>
            <person name="Ingsriswang S."/>
            <person name="Tangphatsornruang S."/>
            <person name="Chantasingh D."/>
            <person name="Luangsa-ard J.J."/>
            <person name="Eurwilaichitr L."/>
        </authorList>
    </citation>
    <scope>NUCLEOTIDE SEQUENCE [LARGE SCALE GENOMIC DNA]</scope>
    <source>
        <strain evidence="13 14">BCC 54312</strain>
    </source>
</reference>
<dbReference type="InterPro" id="IPR002328">
    <property type="entry name" value="ADH_Zn_CS"/>
</dbReference>
<gene>
    <name evidence="13" type="ORF">L249_3213</name>
</gene>
<comment type="caution">
    <text evidence="13">The sequence shown here is derived from an EMBL/GenBank/DDBJ whole genome shotgun (WGS) entry which is preliminary data.</text>
</comment>
<dbReference type="CDD" id="cd05283">
    <property type="entry name" value="CAD1"/>
    <property type="match status" value="1"/>
</dbReference>
<evidence type="ECO:0000256" key="4">
    <source>
        <dbReference type="ARBA" id="ARBA00022553"/>
    </source>
</evidence>